<dbReference type="Proteomes" id="UP000250443">
    <property type="component" value="Unassembled WGS sequence"/>
</dbReference>
<dbReference type="GO" id="GO:0003677">
    <property type="term" value="F:DNA binding"/>
    <property type="evidence" value="ECO:0007669"/>
    <property type="project" value="UniProtKB-UniRule"/>
</dbReference>
<accession>A0A2X2BYT4</accession>
<reference evidence="4 5" key="1">
    <citation type="submission" date="2018-06" db="EMBL/GenBank/DDBJ databases">
        <authorList>
            <consortium name="Pathogen Informatics"/>
            <person name="Doyle S."/>
        </authorList>
    </citation>
    <scope>NUCLEOTIDE SEQUENCE [LARGE SCALE GENOMIC DNA]</scope>
    <source>
        <strain evidence="4 5">NCTC11842</strain>
    </source>
</reference>
<dbReference type="AlphaFoldDB" id="A0A2X2BYT4"/>
<protein>
    <submittedName>
        <fullName evidence="4">Transcriptional regulator, TetR family</fullName>
    </submittedName>
</protein>
<keyword evidence="1 2" id="KW-0238">DNA-binding</keyword>
<dbReference type="InterPro" id="IPR001647">
    <property type="entry name" value="HTH_TetR"/>
</dbReference>
<sequence>MHMTDKARFFGKRIPQQARGKLRYERILSASVRLIENSGSTQFTMQELARESKTSIGSLYHFFNDKREVLDTLVFQHFTEFSSFFDIMERYSDANWSECSPQEVVERSVLPILNYIACQADLLVMFKEGYDGFNYIDQNNIEVRFLALHSKILKIRLPYATVDQCNIYAQTIISLFNGPLGLNQNKGNQNKHIILVELPRAISAYIKALEELHTS</sequence>
<organism evidence="4 5">
    <name type="scientific">Pseudomonas luteola</name>
    <dbReference type="NCBI Taxonomy" id="47886"/>
    <lineage>
        <taxon>Bacteria</taxon>
        <taxon>Pseudomonadati</taxon>
        <taxon>Pseudomonadota</taxon>
        <taxon>Gammaproteobacteria</taxon>
        <taxon>Pseudomonadales</taxon>
        <taxon>Pseudomonadaceae</taxon>
        <taxon>Pseudomonas</taxon>
    </lineage>
</organism>
<feature type="domain" description="HTH tetR-type" evidence="3">
    <location>
        <begin position="21"/>
        <end position="81"/>
    </location>
</feature>
<evidence type="ECO:0000256" key="2">
    <source>
        <dbReference type="PROSITE-ProRule" id="PRU00335"/>
    </source>
</evidence>
<dbReference type="Gene3D" id="1.10.357.10">
    <property type="entry name" value="Tetracycline Repressor, domain 2"/>
    <property type="match status" value="1"/>
</dbReference>
<dbReference type="SUPFAM" id="SSF46689">
    <property type="entry name" value="Homeodomain-like"/>
    <property type="match status" value="1"/>
</dbReference>
<name>A0A2X2BYT4_PSELU</name>
<dbReference type="InterPro" id="IPR009057">
    <property type="entry name" value="Homeodomain-like_sf"/>
</dbReference>
<evidence type="ECO:0000256" key="1">
    <source>
        <dbReference type="ARBA" id="ARBA00023125"/>
    </source>
</evidence>
<gene>
    <name evidence="4" type="ORF">NCTC11842_00308</name>
</gene>
<evidence type="ECO:0000313" key="5">
    <source>
        <dbReference type="Proteomes" id="UP000250443"/>
    </source>
</evidence>
<proteinExistence type="predicted"/>
<dbReference type="Pfam" id="PF00440">
    <property type="entry name" value="TetR_N"/>
    <property type="match status" value="1"/>
</dbReference>
<evidence type="ECO:0000313" key="4">
    <source>
        <dbReference type="EMBL" id="SPZ00163.1"/>
    </source>
</evidence>
<feature type="DNA-binding region" description="H-T-H motif" evidence="2">
    <location>
        <begin position="44"/>
        <end position="63"/>
    </location>
</feature>
<dbReference type="EMBL" id="UAUF01000002">
    <property type="protein sequence ID" value="SPZ00163.1"/>
    <property type="molecule type" value="Genomic_DNA"/>
</dbReference>
<dbReference type="PROSITE" id="PS50977">
    <property type="entry name" value="HTH_TETR_2"/>
    <property type="match status" value="1"/>
</dbReference>
<evidence type="ECO:0000259" key="3">
    <source>
        <dbReference type="PROSITE" id="PS50977"/>
    </source>
</evidence>